<dbReference type="GO" id="GO:0046872">
    <property type="term" value="F:metal ion binding"/>
    <property type="evidence" value="ECO:0007669"/>
    <property type="project" value="UniProtKB-KW"/>
</dbReference>
<evidence type="ECO:0000256" key="3">
    <source>
        <dbReference type="ARBA" id="ARBA00022695"/>
    </source>
</evidence>
<keyword evidence="7" id="KW-0460">Magnesium</keyword>
<evidence type="ECO:0000256" key="4">
    <source>
        <dbReference type="ARBA" id="ARBA00022723"/>
    </source>
</evidence>
<keyword evidence="5" id="KW-0547">Nucleotide-binding</keyword>
<keyword evidence="3" id="KW-0548">Nucleotidyltransferase</keyword>
<dbReference type="Gene3D" id="3.30.460.10">
    <property type="entry name" value="Beta Polymerase, domain 2"/>
    <property type="match status" value="1"/>
</dbReference>
<evidence type="ECO:0000256" key="5">
    <source>
        <dbReference type="ARBA" id="ARBA00022741"/>
    </source>
</evidence>
<name>A0A2H0XEJ2_UNCKA</name>
<dbReference type="AlphaFoldDB" id="A0A2H0XEJ2"/>
<accession>A0A2H0XEJ2</accession>
<feature type="domain" description="Polymerase beta nucleotidyltransferase" evidence="8">
    <location>
        <begin position="8"/>
        <end position="97"/>
    </location>
</feature>
<dbReference type="PANTHER" id="PTHR33571:SF14">
    <property type="entry name" value="PROTEIN ADENYLYLTRANSFERASE MJ0435-RELATED"/>
    <property type="match status" value="1"/>
</dbReference>
<dbReference type="InterPro" id="IPR052038">
    <property type="entry name" value="Type-VII_TA_antitoxin"/>
</dbReference>
<dbReference type="InterPro" id="IPR043519">
    <property type="entry name" value="NT_sf"/>
</dbReference>
<evidence type="ECO:0000313" key="10">
    <source>
        <dbReference type="Proteomes" id="UP000230340"/>
    </source>
</evidence>
<proteinExistence type="predicted"/>
<organism evidence="9 10">
    <name type="scientific">candidate division WWE3 bacterium CG08_land_8_20_14_0_20_40_13</name>
    <dbReference type="NCBI Taxonomy" id="1975084"/>
    <lineage>
        <taxon>Bacteria</taxon>
        <taxon>Katanobacteria</taxon>
    </lineage>
</organism>
<keyword evidence="2 9" id="KW-0808">Transferase</keyword>
<dbReference type="GO" id="GO:0016779">
    <property type="term" value="F:nucleotidyltransferase activity"/>
    <property type="evidence" value="ECO:0007669"/>
    <property type="project" value="UniProtKB-KW"/>
</dbReference>
<keyword evidence="6" id="KW-0067">ATP-binding</keyword>
<dbReference type="InterPro" id="IPR041633">
    <property type="entry name" value="Polbeta"/>
</dbReference>
<dbReference type="Proteomes" id="UP000230340">
    <property type="component" value="Unassembled WGS sequence"/>
</dbReference>
<dbReference type="SUPFAM" id="SSF81301">
    <property type="entry name" value="Nucleotidyltransferase"/>
    <property type="match status" value="1"/>
</dbReference>
<keyword evidence="4" id="KW-0479">Metal-binding</keyword>
<gene>
    <name evidence="9" type="ORF">COT49_00790</name>
</gene>
<evidence type="ECO:0000313" key="9">
    <source>
        <dbReference type="EMBL" id="PIS23370.1"/>
    </source>
</evidence>
<sequence length="98" mass="11461">MISKQKLEKIKKICHKEPIEYLGLFGSMARNEQTKGSDVDLLIRYKGAFRLSISDHIKIEEQFKSALNRDVDLVTEKSVNERLKPYIYKDLVTIYGKR</sequence>
<evidence type="ECO:0000256" key="2">
    <source>
        <dbReference type="ARBA" id="ARBA00022679"/>
    </source>
</evidence>
<dbReference type="PANTHER" id="PTHR33571">
    <property type="entry name" value="SSL8005 PROTEIN"/>
    <property type="match status" value="1"/>
</dbReference>
<protein>
    <submittedName>
        <fullName evidence="9">Nucleotidyltransferase</fullName>
    </submittedName>
</protein>
<evidence type="ECO:0000256" key="1">
    <source>
        <dbReference type="ARBA" id="ARBA00001946"/>
    </source>
</evidence>
<reference evidence="10" key="1">
    <citation type="submission" date="2017-09" db="EMBL/GenBank/DDBJ databases">
        <title>Depth-based differentiation of microbial function through sediment-hosted aquifers and enrichment of novel symbionts in the deep terrestrial subsurface.</title>
        <authorList>
            <person name="Probst A.J."/>
            <person name="Ladd B."/>
            <person name="Jarett J.K."/>
            <person name="Geller-Mcgrath D.E."/>
            <person name="Sieber C.M.K."/>
            <person name="Emerson J.B."/>
            <person name="Anantharaman K."/>
            <person name="Thomas B.C."/>
            <person name="Malmstrom R."/>
            <person name="Stieglmeier M."/>
            <person name="Klingl A."/>
            <person name="Woyke T."/>
            <person name="Ryan C.M."/>
            <person name="Banfield J.F."/>
        </authorList>
    </citation>
    <scope>NUCLEOTIDE SEQUENCE [LARGE SCALE GENOMIC DNA]</scope>
</reference>
<evidence type="ECO:0000256" key="6">
    <source>
        <dbReference type="ARBA" id="ARBA00022840"/>
    </source>
</evidence>
<comment type="caution">
    <text evidence="9">The sequence shown here is derived from an EMBL/GenBank/DDBJ whole genome shotgun (WGS) entry which is preliminary data.</text>
</comment>
<comment type="cofactor">
    <cofactor evidence="1">
        <name>Mg(2+)</name>
        <dbReference type="ChEBI" id="CHEBI:18420"/>
    </cofactor>
</comment>
<dbReference type="Pfam" id="PF18765">
    <property type="entry name" value="Polbeta"/>
    <property type="match status" value="1"/>
</dbReference>
<dbReference type="CDD" id="cd05403">
    <property type="entry name" value="NT_KNTase_like"/>
    <property type="match status" value="1"/>
</dbReference>
<dbReference type="EMBL" id="PEYT01000004">
    <property type="protein sequence ID" value="PIS23370.1"/>
    <property type="molecule type" value="Genomic_DNA"/>
</dbReference>
<dbReference type="GO" id="GO:0005524">
    <property type="term" value="F:ATP binding"/>
    <property type="evidence" value="ECO:0007669"/>
    <property type="project" value="UniProtKB-KW"/>
</dbReference>
<evidence type="ECO:0000259" key="8">
    <source>
        <dbReference type="Pfam" id="PF18765"/>
    </source>
</evidence>
<evidence type="ECO:0000256" key="7">
    <source>
        <dbReference type="ARBA" id="ARBA00022842"/>
    </source>
</evidence>